<accession>A0A2T5M1B0</accession>
<evidence type="ECO:0000313" key="2">
    <source>
        <dbReference type="Proteomes" id="UP000244073"/>
    </source>
</evidence>
<protein>
    <recommendedName>
        <fullName evidence="3">F-box domain-containing protein</fullName>
    </recommendedName>
</protein>
<comment type="caution">
    <text evidence="1">The sequence shown here is derived from an EMBL/GenBank/DDBJ whole genome shotgun (WGS) entry which is preliminary data.</text>
</comment>
<dbReference type="Proteomes" id="UP000244073">
    <property type="component" value="Unassembled WGS sequence"/>
</dbReference>
<dbReference type="EMBL" id="MSFN02000002">
    <property type="protein sequence ID" value="PTU22322.1"/>
    <property type="molecule type" value="Genomic_DNA"/>
</dbReference>
<evidence type="ECO:0000313" key="1">
    <source>
        <dbReference type="EMBL" id="PTU22322.1"/>
    </source>
</evidence>
<proteinExistence type="predicted"/>
<dbReference type="GeneID" id="63812690"/>
<sequence length="392" mass="44417">MASQDQDGKVNMIPTEILDQITIYAIDHQIDKSGCETLKTLRLVNKAFCQVASRLLFRSVRACIRYDNQTPNQISAGLANLSASDNRHFVFDLCLYHYDSYTHLLPSPESILIQVLQNPPRVLKHFPSLRRVHIMVRSAGQGTLEAIGNLVPDDDVPEGVPFLPFFSVDALIMRKHISSSPLLGLNRSILFYVTPMLRHFHLEFRCMAEKPCIPQALWALRHAVHLESAVLESLGRIMDPIPVNHKPLGLVHPRAPLRSLYIYDTILPLSALLTIIECRETLEVVLFSHVRLSHGRWEVLLREFLVGFPRLRCISLRLCGYVSGIEAQFGFARQITRQYSITGADFRVYRQCVEQLEQNGESSSAVLESKNNAYTVNSTSRLGYRWLGSEAP</sequence>
<gene>
    <name evidence="1" type="ORF">P175DRAFT_0490794</name>
</gene>
<reference evidence="1 2" key="1">
    <citation type="journal article" date="2018" name="Proc. Natl. Acad. Sci. U.S.A.">
        <title>Linking secondary metabolites to gene clusters through genome sequencing of six diverse Aspergillus species.</title>
        <authorList>
            <person name="Kaerboelling I."/>
            <person name="Vesth T.C."/>
            <person name="Frisvad J.C."/>
            <person name="Nybo J.L."/>
            <person name="Theobald S."/>
            <person name="Kuo A."/>
            <person name="Bowyer P."/>
            <person name="Matsuda Y."/>
            <person name="Mondo S."/>
            <person name="Lyhne E.K."/>
            <person name="Kogle M.E."/>
            <person name="Clum A."/>
            <person name="Lipzen A."/>
            <person name="Salamov A."/>
            <person name="Ngan C.Y."/>
            <person name="Daum C."/>
            <person name="Chiniquy J."/>
            <person name="Barry K."/>
            <person name="LaButti K."/>
            <person name="Haridas S."/>
            <person name="Simmons B.A."/>
            <person name="Magnuson J.K."/>
            <person name="Mortensen U.H."/>
            <person name="Larsen T.O."/>
            <person name="Grigoriev I.V."/>
            <person name="Baker S.E."/>
            <person name="Andersen M.R."/>
        </authorList>
    </citation>
    <scope>NUCLEOTIDE SEQUENCE [LARGE SCALE GENOMIC DNA]</scope>
    <source>
        <strain evidence="1 2">IBT 24754</strain>
    </source>
</reference>
<organism evidence="1 2">
    <name type="scientific">Aspergillus ochraceoroseus IBT 24754</name>
    <dbReference type="NCBI Taxonomy" id="1392256"/>
    <lineage>
        <taxon>Eukaryota</taxon>
        <taxon>Fungi</taxon>
        <taxon>Dikarya</taxon>
        <taxon>Ascomycota</taxon>
        <taxon>Pezizomycotina</taxon>
        <taxon>Eurotiomycetes</taxon>
        <taxon>Eurotiomycetidae</taxon>
        <taxon>Eurotiales</taxon>
        <taxon>Aspergillaceae</taxon>
        <taxon>Aspergillus</taxon>
        <taxon>Aspergillus subgen. Nidulantes</taxon>
    </lineage>
</organism>
<dbReference type="AlphaFoldDB" id="A0A2T5M1B0"/>
<dbReference type="VEuPathDB" id="FungiDB:P175DRAFT_0490794"/>
<name>A0A2T5M1B0_9EURO</name>
<dbReference type="RefSeq" id="XP_040753714.1">
    <property type="nucleotide sequence ID" value="XM_040895808.1"/>
</dbReference>
<evidence type="ECO:0008006" key="3">
    <source>
        <dbReference type="Google" id="ProtNLM"/>
    </source>
</evidence>